<organism evidence="1 2">
    <name type="scientific">Protopolystoma xenopodis</name>
    <dbReference type="NCBI Taxonomy" id="117903"/>
    <lineage>
        <taxon>Eukaryota</taxon>
        <taxon>Metazoa</taxon>
        <taxon>Spiralia</taxon>
        <taxon>Lophotrochozoa</taxon>
        <taxon>Platyhelminthes</taxon>
        <taxon>Monogenea</taxon>
        <taxon>Polyopisthocotylea</taxon>
        <taxon>Polystomatidea</taxon>
        <taxon>Polystomatidae</taxon>
        <taxon>Protopolystoma</taxon>
    </lineage>
</organism>
<protein>
    <submittedName>
        <fullName evidence="1">Uncharacterized protein</fullName>
    </submittedName>
</protein>
<dbReference type="AlphaFoldDB" id="A0A3S5A8W1"/>
<keyword evidence="2" id="KW-1185">Reference proteome</keyword>
<evidence type="ECO:0000313" key="2">
    <source>
        <dbReference type="Proteomes" id="UP000784294"/>
    </source>
</evidence>
<sequence length="72" mass="7811">MLCRIWKPWGSTTAPPGPVSVPSIDLQLSVVDQQGAPVSRIGEATPVRLNARLVDTTGRKFQNVPSVICPDW</sequence>
<dbReference type="EMBL" id="CAAALY010059362">
    <property type="protein sequence ID" value="VEL22971.1"/>
    <property type="molecule type" value="Genomic_DNA"/>
</dbReference>
<name>A0A3S5A8W1_9PLAT</name>
<dbReference type="Proteomes" id="UP000784294">
    <property type="component" value="Unassembled WGS sequence"/>
</dbReference>
<comment type="caution">
    <text evidence="1">The sequence shown here is derived from an EMBL/GenBank/DDBJ whole genome shotgun (WGS) entry which is preliminary data.</text>
</comment>
<accession>A0A3S5A8W1</accession>
<reference evidence="1" key="1">
    <citation type="submission" date="2018-11" db="EMBL/GenBank/DDBJ databases">
        <authorList>
            <consortium name="Pathogen Informatics"/>
        </authorList>
    </citation>
    <scope>NUCLEOTIDE SEQUENCE</scope>
</reference>
<evidence type="ECO:0000313" key="1">
    <source>
        <dbReference type="EMBL" id="VEL22971.1"/>
    </source>
</evidence>
<proteinExistence type="predicted"/>
<gene>
    <name evidence="1" type="ORF">PXEA_LOCUS16411</name>
</gene>